<evidence type="ECO:0000256" key="1">
    <source>
        <dbReference type="SAM" id="MobiDB-lite"/>
    </source>
</evidence>
<dbReference type="AlphaFoldDB" id="A0AAE1EDZ8"/>
<gene>
    <name evidence="2" type="ORF">RRG08_066237</name>
</gene>
<dbReference type="EMBL" id="JAWDGP010000067">
    <property type="protein sequence ID" value="KAK3804001.1"/>
    <property type="molecule type" value="Genomic_DNA"/>
</dbReference>
<proteinExistence type="predicted"/>
<organism evidence="2 3">
    <name type="scientific">Elysia crispata</name>
    <name type="common">lettuce slug</name>
    <dbReference type="NCBI Taxonomy" id="231223"/>
    <lineage>
        <taxon>Eukaryota</taxon>
        <taxon>Metazoa</taxon>
        <taxon>Spiralia</taxon>
        <taxon>Lophotrochozoa</taxon>
        <taxon>Mollusca</taxon>
        <taxon>Gastropoda</taxon>
        <taxon>Heterobranchia</taxon>
        <taxon>Euthyneura</taxon>
        <taxon>Panpulmonata</taxon>
        <taxon>Sacoglossa</taxon>
        <taxon>Placobranchoidea</taxon>
        <taxon>Plakobranchidae</taxon>
        <taxon>Elysia</taxon>
    </lineage>
</organism>
<reference evidence="2" key="1">
    <citation type="journal article" date="2023" name="G3 (Bethesda)">
        <title>A reference genome for the long-term kleptoplast-retaining sea slug Elysia crispata morphotype clarki.</title>
        <authorList>
            <person name="Eastman K.E."/>
            <person name="Pendleton A.L."/>
            <person name="Shaikh M.A."/>
            <person name="Suttiyut T."/>
            <person name="Ogas R."/>
            <person name="Tomko P."/>
            <person name="Gavelis G."/>
            <person name="Widhalm J.R."/>
            <person name="Wisecaver J.H."/>
        </authorList>
    </citation>
    <scope>NUCLEOTIDE SEQUENCE</scope>
    <source>
        <strain evidence="2">ECLA1</strain>
    </source>
</reference>
<sequence>MEQPWNLATSTSGQTGTAGAIFPPAILPRRNPQDLVRIIQAQKTSVFFSPLPFPFSLCSPKSVPSGYQAGYFSGGSVPPAKRQEACDFLATTDCSFLSITPRVARLARSSAESIGAPAGPLSGEQ</sequence>
<feature type="compositionally biased region" description="Low complexity" evidence="1">
    <location>
        <begin position="8"/>
        <end position="20"/>
    </location>
</feature>
<protein>
    <submittedName>
        <fullName evidence="2">Uncharacterized protein</fullName>
    </submittedName>
</protein>
<keyword evidence="3" id="KW-1185">Reference proteome</keyword>
<evidence type="ECO:0000313" key="3">
    <source>
        <dbReference type="Proteomes" id="UP001283361"/>
    </source>
</evidence>
<comment type="caution">
    <text evidence="2">The sequence shown here is derived from an EMBL/GenBank/DDBJ whole genome shotgun (WGS) entry which is preliminary data.</text>
</comment>
<feature type="region of interest" description="Disordered" evidence="1">
    <location>
        <begin position="1"/>
        <end position="24"/>
    </location>
</feature>
<evidence type="ECO:0000313" key="2">
    <source>
        <dbReference type="EMBL" id="KAK3804001.1"/>
    </source>
</evidence>
<dbReference type="Proteomes" id="UP001283361">
    <property type="component" value="Unassembled WGS sequence"/>
</dbReference>
<accession>A0AAE1EDZ8</accession>
<name>A0AAE1EDZ8_9GAST</name>